<evidence type="ECO:0000313" key="2">
    <source>
        <dbReference type="EMBL" id="MXU89488.1"/>
    </source>
</evidence>
<reference evidence="2" key="1">
    <citation type="submission" date="2019-12" db="EMBL/GenBank/DDBJ databases">
        <title>An insight into the sialome of adult female Ixodes ricinus ticks feeding for 6 days.</title>
        <authorList>
            <person name="Perner J."/>
            <person name="Ribeiro J.M.C."/>
        </authorList>
    </citation>
    <scope>NUCLEOTIDE SEQUENCE</scope>
    <source>
        <strain evidence="2">Semi-engorged</strain>
        <tissue evidence="2">Salivary glands</tissue>
    </source>
</reference>
<organism evidence="2">
    <name type="scientific">Ixodes ricinus</name>
    <name type="common">Common tick</name>
    <name type="synonym">Acarus ricinus</name>
    <dbReference type="NCBI Taxonomy" id="34613"/>
    <lineage>
        <taxon>Eukaryota</taxon>
        <taxon>Metazoa</taxon>
        <taxon>Ecdysozoa</taxon>
        <taxon>Arthropoda</taxon>
        <taxon>Chelicerata</taxon>
        <taxon>Arachnida</taxon>
        <taxon>Acari</taxon>
        <taxon>Parasitiformes</taxon>
        <taxon>Ixodida</taxon>
        <taxon>Ixodoidea</taxon>
        <taxon>Ixodidae</taxon>
        <taxon>Ixodinae</taxon>
        <taxon>Ixodes</taxon>
    </lineage>
</organism>
<keyword evidence="1" id="KW-0732">Signal</keyword>
<dbReference type="EMBL" id="GIFC01007405">
    <property type="protein sequence ID" value="MXU89488.1"/>
    <property type="molecule type" value="Transcribed_RNA"/>
</dbReference>
<evidence type="ECO:0000256" key="1">
    <source>
        <dbReference type="SAM" id="SignalP"/>
    </source>
</evidence>
<proteinExistence type="predicted"/>
<name>A0A6B0UCG8_IXORI</name>
<accession>A0A6B0UCG8</accession>
<feature type="signal peptide" evidence="1">
    <location>
        <begin position="1"/>
        <end position="26"/>
    </location>
</feature>
<dbReference type="AlphaFoldDB" id="A0A6B0UCG8"/>
<sequence length="108" mass="11626">MLSAGLHKMFWAPSLIISICTVSNLASDDATLSCPGVSSVSASLTLNDWAWSNIFIEQCKISAVTFAYIVDVSLFVTRCSSILVPFSSALMKFGPDLLTELSPQMAML</sequence>
<protein>
    <submittedName>
        <fullName evidence="2">Putative secreted protein</fullName>
    </submittedName>
</protein>
<feature type="chain" id="PRO_5025575143" evidence="1">
    <location>
        <begin position="27"/>
        <end position="108"/>
    </location>
</feature>